<evidence type="ECO:0000256" key="2">
    <source>
        <dbReference type="SAM" id="SignalP"/>
    </source>
</evidence>
<sequence>MRLFTLLVVSCLFGGFQSNSASAAAPSSPVFTSKTQFRIPYHYDQAEIDRLGAREIRLYVSTDRGVTWNHQQSVPPSTRKFPFKATQDGEYWFSVRTLDAQNQLHPSGRVFEPGLRVVIDTTPPQLDLDLRQISPGKVQLIWNAEDQNLDPTKLVLEYAQNGSQNWQRVIVAPHGKGQTTWSISQGGVVSVRGVIKDRADNTGSSQKQIRVVAAASRTTIPKPKQDLPDFNQPIAQGTMPDNSLTQSEPATLAPYSGENATTQPTQPHSLDSQTPLANRQLPSVFPQQKRFDQVEPGVQPGQGQVKNHFVTDDPEKRPNYAKNRYPQTPTQNWAAERKQVLNGTQFQIGFEVDEVGPSGIGAVELYITEDNGQKWYKYGEDPDKKSPFHVEVPHDGIYGFSLRVRSGVGLADALPKSGEKPDVVIVVDRTAPALKLNPVVQGLGGEANKVTISWAMSDQNPAEKSIAINFSTQPGGPWEPIVDWQEDQGRFTWSVRPGNPSKFYLQVIARDAAGNVSQEVTSQPIILDLTKPSGRIVDVEVLSKASPY</sequence>
<feature type="region of interest" description="Disordered" evidence="1">
    <location>
        <begin position="294"/>
        <end position="331"/>
    </location>
</feature>
<feature type="region of interest" description="Disordered" evidence="1">
    <location>
        <begin position="216"/>
        <end position="274"/>
    </location>
</feature>
<dbReference type="SUPFAM" id="SSF50939">
    <property type="entry name" value="Sialidases"/>
    <property type="match status" value="1"/>
</dbReference>
<feature type="compositionally biased region" description="Low complexity" evidence="1">
    <location>
        <begin position="294"/>
        <end position="305"/>
    </location>
</feature>
<dbReference type="RefSeq" id="WP_149302751.1">
    <property type="nucleotide sequence ID" value="NZ_CAXBMG010000026.1"/>
</dbReference>
<organism evidence="3 4">
    <name type="scientific">Gimesia maris</name>
    <dbReference type="NCBI Taxonomy" id="122"/>
    <lineage>
        <taxon>Bacteria</taxon>
        <taxon>Pseudomonadati</taxon>
        <taxon>Planctomycetota</taxon>
        <taxon>Planctomycetia</taxon>
        <taxon>Planctomycetales</taxon>
        <taxon>Planctomycetaceae</taxon>
        <taxon>Gimesia</taxon>
    </lineage>
</organism>
<proteinExistence type="predicted"/>
<dbReference type="InterPro" id="IPR036278">
    <property type="entry name" value="Sialidase_sf"/>
</dbReference>
<dbReference type="EMBL" id="CP042910">
    <property type="protein sequence ID" value="QEG16599.1"/>
    <property type="molecule type" value="Genomic_DNA"/>
</dbReference>
<feature type="compositionally biased region" description="Basic and acidic residues" evidence="1">
    <location>
        <begin position="309"/>
        <end position="318"/>
    </location>
</feature>
<keyword evidence="4" id="KW-1185">Reference proteome</keyword>
<feature type="compositionally biased region" description="Polar residues" evidence="1">
    <location>
        <begin position="258"/>
        <end position="274"/>
    </location>
</feature>
<feature type="signal peptide" evidence="2">
    <location>
        <begin position="1"/>
        <end position="23"/>
    </location>
</feature>
<dbReference type="SUPFAM" id="SSF110296">
    <property type="entry name" value="Oligoxyloglucan reducing end-specific cellobiohydrolase"/>
    <property type="match status" value="1"/>
</dbReference>
<keyword evidence="2" id="KW-0732">Signal</keyword>
<accession>A0ABX5YLS3</accession>
<protein>
    <submittedName>
        <fullName evidence="3">Ser-Thr-rich glycosyl-phosphatidyl-inositol-anchored membrane family protein</fullName>
    </submittedName>
</protein>
<evidence type="ECO:0000313" key="3">
    <source>
        <dbReference type="EMBL" id="QEG16599.1"/>
    </source>
</evidence>
<gene>
    <name evidence="3" type="ORF">GmarT_24650</name>
</gene>
<feature type="compositionally biased region" description="Polar residues" evidence="1">
    <location>
        <begin position="233"/>
        <end position="249"/>
    </location>
</feature>
<reference evidence="3 4" key="1">
    <citation type="submission" date="2019-08" db="EMBL/GenBank/DDBJ databases">
        <title>Deep-cultivation of Planctomycetes and their phenomic and genomic characterization uncovers novel biology.</title>
        <authorList>
            <person name="Wiegand S."/>
            <person name="Jogler M."/>
            <person name="Boedeker C."/>
            <person name="Pinto D."/>
            <person name="Vollmers J."/>
            <person name="Rivas-Marin E."/>
            <person name="Kohn T."/>
            <person name="Peeters S.H."/>
            <person name="Heuer A."/>
            <person name="Rast P."/>
            <person name="Oberbeckmann S."/>
            <person name="Bunk B."/>
            <person name="Jeske O."/>
            <person name="Meyerdierks A."/>
            <person name="Storesund J.E."/>
            <person name="Kallscheuer N."/>
            <person name="Luecker S."/>
            <person name="Lage O.M."/>
            <person name="Pohl T."/>
            <person name="Merkel B.J."/>
            <person name="Hornburger P."/>
            <person name="Mueller R.-W."/>
            <person name="Bruemmer F."/>
            <person name="Labrenz M."/>
            <person name="Spormann A.M."/>
            <person name="Op den Camp H."/>
            <person name="Overmann J."/>
            <person name="Amann R."/>
            <person name="Jetten M.S.M."/>
            <person name="Mascher T."/>
            <person name="Medema M.H."/>
            <person name="Devos D.P."/>
            <person name="Kaster A.-K."/>
            <person name="Ovreas L."/>
            <person name="Rohde M."/>
            <person name="Galperin M.Y."/>
            <person name="Jogler C."/>
        </authorList>
    </citation>
    <scope>NUCLEOTIDE SEQUENCE [LARGE SCALE GENOMIC DNA]</scope>
    <source>
        <strain evidence="3 4">DSM 8797</strain>
    </source>
</reference>
<dbReference type="Proteomes" id="UP000322887">
    <property type="component" value="Chromosome"/>
</dbReference>
<feature type="chain" id="PRO_5046208348" evidence="2">
    <location>
        <begin position="24"/>
        <end position="548"/>
    </location>
</feature>
<evidence type="ECO:0000256" key="1">
    <source>
        <dbReference type="SAM" id="MobiDB-lite"/>
    </source>
</evidence>
<dbReference type="GeneID" id="98647032"/>
<name>A0ABX5YLS3_9PLAN</name>
<evidence type="ECO:0000313" key="4">
    <source>
        <dbReference type="Proteomes" id="UP000322887"/>
    </source>
</evidence>